<feature type="signal peptide" evidence="7">
    <location>
        <begin position="1"/>
        <end position="21"/>
    </location>
</feature>
<accession>A0AAN9IHN7</accession>
<evidence type="ECO:0000256" key="4">
    <source>
        <dbReference type="ARBA" id="ARBA00022525"/>
    </source>
</evidence>
<name>A0AAN9IHN7_CROPI</name>
<gene>
    <name evidence="8" type="ORF">RIF29_09016</name>
</gene>
<comment type="caution">
    <text evidence="8">The sequence shown here is derived from an EMBL/GenBank/DDBJ whole genome shotgun (WGS) entry which is preliminary data.</text>
</comment>
<evidence type="ECO:0000256" key="3">
    <source>
        <dbReference type="ARBA" id="ARBA00022473"/>
    </source>
</evidence>
<keyword evidence="9" id="KW-1185">Reference proteome</keyword>
<reference evidence="8 9" key="1">
    <citation type="submission" date="2024-01" db="EMBL/GenBank/DDBJ databases">
        <title>The genomes of 5 underutilized Papilionoideae crops provide insights into root nodulation and disease resistanc.</title>
        <authorList>
            <person name="Yuan L."/>
        </authorList>
    </citation>
    <scope>NUCLEOTIDE SEQUENCE [LARGE SCALE GENOMIC DNA]</scope>
    <source>
        <strain evidence="8">ZHUSHIDOU_FW_LH</strain>
        <tissue evidence="8">Leaf</tissue>
    </source>
</reference>
<comment type="subcellular location">
    <subcellularLocation>
        <location evidence="1 7">Secreted</location>
    </subcellularLocation>
</comment>
<dbReference type="AlphaFoldDB" id="A0AAN9IHN7"/>
<sequence length="135" mass="15014">MCYILTLIATLLLSSLVCVIFKPFSPFGAVNQQALSKPSAVVDQTTTLQHVTRPAFDSTQETERLFKVKFKGYKESFRGLSRLGSTPPRCEHKCGGCNPCDPIQIPTTKDIIGVQYANYEPEGWKCKCGNSYFNP</sequence>
<evidence type="ECO:0000313" key="8">
    <source>
        <dbReference type="EMBL" id="KAK7281228.1"/>
    </source>
</evidence>
<dbReference type="GO" id="GO:0005576">
    <property type="term" value="C:extracellular region"/>
    <property type="evidence" value="ECO:0007669"/>
    <property type="project" value="UniProtKB-SubCell"/>
</dbReference>
<keyword evidence="3 7" id="KW-0217">Developmental protein</keyword>
<keyword evidence="5 7" id="KW-0732">Signal</keyword>
<keyword evidence="4 7" id="KW-0964">Secreted</keyword>
<keyword evidence="6" id="KW-1015">Disulfide bond</keyword>
<comment type="similarity">
    <text evidence="2 7">Belongs to the plant cysteine rich small secretory peptide family. Epidermal patterning factor subfamily.</text>
</comment>
<organism evidence="8 9">
    <name type="scientific">Crotalaria pallida</name>
    <name type="common">Smooth rattlebox</name>
    <name type="synonym">Crotalaria striata</name>
    <dbReference type="NCBI Taxonomy" id="3830"/>
    <lineage>
        <taxon>Eukaryota</taxon>
        <taxon>Viridiplantae</taxon>
        <taxon>Streptophyta</taxon>
        <taxon>Embryophyta</taxon>
        <taxon>Tracheophyta</taxon>
        <taxon>Spermatophyta</taxon>
        <taxon>Magnoliopsida</taxon>
        <taxon>eudicotyledons</taxon>
        <taxon>Gunneridae</taxon>
        <taxon>Pentapetalae</taxon>
        <taxon>rosids</taxon>
        <taxon>fabids</taxon>
        <taxon>Fabales</taxon>
        <taxon>Fabaceae</taxon>
        <taxon>Papilionoideae</taxon>
        <taxon>50 kb inversion clade</taxon>
        <taxon>genistoids sensu lato</taxon>
        <taxon>core genistoids</taxon>
        <taxon>Crotalarieae</taxon>
        <taxon>Crotalaria</taxon>
    </lineage>
</organism>
<evidence type="ECO:0000256" key="1">
    <source>
        <dbReference type="ARBA" id="ARBA00004613"/>
    </source>
</evidence>
<dbReference type="GO" id="GO:0010052">
    <property type="term" value="P:guard cell differentiation"/>
    <property type="evidence" value="ECO:0007669"/>
    <property type="project" value="UniProtKB-UniRule"/>
</dbReference>
<protein>
    <recommendedName>
        <fullName evidence="7">Epidermal patterning factor-like protein</fullName>
    </recommendedName>
</protein>
<comment type="function">
    <text evidence="7">Controls stomatal patterning.</text>
</comment>
<evidence type="ECO:0000313" key="9">
    <source>
        <dbReference type="Proteomes" id="UP001372338"/>
    </source>
</evidence>
<feature type="chain" id="PRO_5042666833" description="Epidermal patterning factor-like protein" evidence="7">
    <location>
        <begin position="22"/>
        <end position="135"/>
    </location>
</feature>
<dbReference type="EMBL" id="JAYWIO010000002">
    <property type="protein sequence ID" value="KAK7281228.1"/>
    <property type="molecule type" value="Genomic_DNA"/>
</dbReference>
<evidence type="ECO:0000256" key="5">
    <source>
        <dbReference type="ARBA" id="ARBA00022729"/>
    </source>
</evidence>
<evidence type="ECO:0000256" key="2">
    <source>
        <dbReference type="ARBA" id="ARBA00008127"/>
    </source>
</evidence>
<dbReference type="InterPro" id="IPR039455">
    <property type="entry name" value="EPFL"/>
</dbReference>
<evidence type="ECO:0000256" key="6">
    <source>
        <dbReference type="ARBA" id="ARBA00023157"/>
    </source>
</evidence>
<dbReference type="Proteomes" id="UP001372338">
    <property type="component" value="Unassembled WGS sequence"/>
</dbReference>
<proteinExistence type="inferred from homology"/>
<evidence type="ECO:0000256" key="7">
    <source>
        <dbReference type="RuleBase" id="RU367102"/>
    </source>
</evidence>
<dbReference type="PANTHER" id="PTHR33109:SF74">
    <property type="entry name" value="EPIDERMAL PATTERNING FACTOR-LIKE PROTEIN"/>
    <property type="match status" value="1"/>
</dbReference>
<dbReference type="PANTHER" id="PTHR33109">
    <property type="entry name" value="EPIDERMAL PATTERNING FACTOR-LIKE PROTEIN 4"/>
    <property type="match status" value="1"/>
</dbReference>
<dbReference type="Pfam" id="PF17181">
    <property type="entry name" value="EPF"/>
    <property type="match status" value="1"/>
</dbReference>